<evidence type="ECO:0000313" key="2">
    <source>
        <dbReference type="Proteomes" id="UP000499080"/>
    </source>
</evidence>
<keyword evidence="2" id="KW-1185">Reference proteome</keyword>
<gene>
    <name evidence="1" type="ORF">AVEN_171637_1</name>
</gene>
<sequence length="200" mass="23335">MVPPVSGCFTKKKKRTLEYPNIPSALRSVSHGEGLPIPETPTDFSIKWTSIQVPAEKFSRLSEAKIKEGVLWGPQIKQLFRDPKFEKLLRSKEIQVWDAFYQVSTNFLRNDKAENYNCLVEDMFALFQNFGCNMSLKIHFLDSHFNFFPDYCGQVRNVFFRTMPTWEKGIRRIGPRRYWLTTIGHSSEMLPTSITCDRPK</sequence>
<reference evidence="1 2" key="1">
    <citation type="journal article" date="2019" name="Sci. Rep.">
        <title>Orb-weaving spider Araneus ventricosus genome elucidates the spidroin gene catalogue.</title>
        <authorList>
            <person name="Kono N."/>
            <person name="Nakamura H."/>
            <person name="Ohtoshi R."/>
            <person name="Moran D.A.P."/>
            <person name="Shinohara A."/>
            <person name="Yoshida Y."/>
            <person name="Fujiwara M."/>
            <person name="Mori M."/>
            <person name="Tomita M."/>
            <person name="Arakawa K."/>
        </authorList>
    </citation>
    <scope>NUCLEOTIDE SEQUENCE [LARGE SCALE GENOMIC DNA]</scope>
</reference>
<organism evidence="1 2">
    <name type="scientific">Araneus ventricosus</name>
    <name type="common">Orbweaver spider</name>
    <name type="synonym">Epeira ventricosa</name>
    <dbReference type="NCBI Taxonomy" id="182803"/>
    <lineage>
        <taxon>Eukaryota</taxon>
        <taxon>Metazoa</taxon>
        <taxon>Ecdysozoa</taxon>
        <taxon>Arthropoda</taxon>
        <taxon>Chelicerata</taxon>
        <taxon>Arachnida</taxon>
        <taxon>Araneae</taxon>
        <taxon>Araneomorphae</taxon>
        <taxon>Entelegynae</taxon>
        <taxon>Araneoidea</taxon>
        <taxon>Araneidae</taxon>
        <taxon>Araneus</taxon>
    </lineage>
</organism>
<protein>
    <submittedName>
        <fullName evidence="1">Uncharacterized protein</fullName>
    </submittedName>
</protein>
<proteinExistence type="predicted"/>
<dbReference type="AlphaFoldDB" id="A0A4Y2EZ92"/>
<dbReference type="PANTHER" id="PTHR46114:SF1">
    <property type="entry name" value="ZAD DOMAIN-CONTAINING PROTEIN"/>
    <property type="match status" value="1"/>
</dbReference>
<comment type="caution">
    <text evidence="1">The sequence shown here is derived from an EMBL/GenBank/DDBJ whole genome shotgun (WGS) entry which is preliminary data.</text>
</comment>
<dbReference type="EMBL" id="BGPR01000764">
    <property type="protein sequence ID" value="GBM34592.1"/>
    <property type="molecule type" value="Genomic_DNA"/>
</dbReference>
<dbReference type="Proteomes" id="UP000499080">
    <property type="component" value="Unassembled WGS sequence"/>
</dbReference>
<accession>A0A4Y2EZ92</accession>
<dbReference type="OrthoDB" id="6463075at2759"/>
<evidence type="ECO:0000313" key="1">
    <source>
        <dbReference type="EMBL" id="GBM34592.1"/>
    </source>
</evidence>
<dbReference type="PANTHER" id="PTHR46114">
    <property type="entry name" value="APPLE DOMAIN-CONTAINING PROTEIN"/>
    <property type="match status" value="1"/>
</dbReference>
<name>A0A4Y2EZ92_ARAVE</name>